<dbReference type="PANTHER" id="PTHR43434:SF22">
    <property type="entry name" value="PHOSPHOGLYCOLATE PHOSPHATASE"/>
    <property type="match status" value="1"/>
</dbReference>
<dbReference type="Gene3D" id="3.40.50.1000">
    <property type="entry name" value="HAD superfamily/HAD-like"/>
    <property type="match status" value="1"/>
</dbReference>
<dbReference type="PANTHER" id="PTHR43434">
    <property type="entry name" value="PHOSPHOGLYCOLATE PHOSPHATASE"/>
    <property type="match status" value="1"/>
</dbReference>
<dbReference type="InterPro" id="IPR023214">
    <property type="entry name" value="HAD_sf"/>
</dbReference>
<gene>
    <name evidence="1" type="ORF">CYCCA115_LOCUS14897</name>
</gene>
<evidence type="ECO:0000313" key="2">
    <source>
        <dbReference type="Proteomes" id="UP001295423"/>
    </source>
</evidence>
<proteinExistence type="predicted"/>
<evidence type="ECO:0000313" key="1">
    <source>
        <dbReference type="EMBL" id="CAJ1954305.1"/>
    </source>
</evidence>
<dbReference type="InterPro" id="IPR006439">
    <property type="entry name" value="HAD-SF_hydro_IA"/>
</dbReference>
<dbReference type="InterPro" id="IPR050155">
    <property type="entry name" value="HAD-like_hydrolase_sf"/>
</dbReference>
<keyword evidence="2" id="KW-1185">Reference proteome</keyword>
<dbReference type="EMBL" id="CAKOGP040001869">
    <property type="protein sequence ID" value="CAJ1954305.1"/>
    <property type="molecule type" value="Genomic_DNA"/>
</dbReference>
<dbReference type="NCBIfam" id="TIGR01548">
    <property type="entry name" value="HAD-SF-IA-hyp1"/>
    <property type="match status" value="1"/>
</dbReference>
<dbReference type="SUPFAM" id="SSF56784">
    <property type="entry name" value="HAD-like"/>
    <property type="match status" value="1"/>
</dbReference>
<dbReference type="Pfam" id="PF13419">
    <property type="entry name" value="HAD_2"/>
    <property type="match status" value="1"/>
</dbReference>
<dbReference type="SFLD" id="SFLDS00003">
    <property type="entry name" value="Haloacid_Dehalogenase"/>
    <property type="match status" value="1"/>
</dbReference>
<dbReference type="GO" id="GO:0008967">
    <property type="term" value="F:phosphoglycolate phosphatase activity"/>
    <property type="evidence" value="ECO:0007669"/>
    <property type="project" value="TreeGrafter"/>
</dbReference>
<accession>A0AAD2JJE5</accession>
<dbReference type="Proteomes" id="UP001295423">
    <property type="component" value="Unassembled WGS sequence"/>
</dbReference>
<sequence length="248" mass="26801">MTPPAYTTCLLDVDGVLAEVSKSYRAAIVSTCHQYGATSINDDVVGDWKAKGGSNNDWKLSLDLINSDPNGQKDLTLDQVTETFEGFYQGKDGQPGLCELESLIPSRATLEELRKRSKVLGLVTGRPKKDCEKFIKKHSLESIIDTYVCMEDGPAKPDPFPVLEACKRLGIQPSPSVILVGDTPDDIRAANAAGCKGVGVATPEAAAEQVKQGKSYDSTQLCLAMKECGVDLILEPGFEKLLDYFPVN</sequence>
<protein>
    <recommendedName>
        <fullName evidence="3">Phosphoglycolate phosphatase</fullName>
    </recommendedName>
</protein>
<name>A0AAD2JJE5_9STRA</name>
<dbReference type="AlphaFoldDB" id="A0AAD2JJE5"/>
<evidence type="ECO:0008006" key="3">
    <source>
        <dbReference type="Google" id="ProtNLM"/>
    </source>
</evidence>
<reference evidence="1" key="1">
    <citation type="submission" date="2023-08" db="EMBL/GenBank/DDBJ databases">
        <authorList>
            <person name="Audoor S."/>
            <person name="Bilcke G."/>
        </authorList>
    </citation>
    <scope>NUCLEOTIDE SEQUENCE</scope>
</reference>
<dbReference type="NCBIfam" id="TIGR01549">
    <property type="entry name" value="HAD-SF-IA-v1"/>
    <property type="match status" value="1"/>
</dbReference>
<dbReference type="InterPro" id="IPR041492">
    <property type="entry name" value="HAD_2"/>
</dbReference>
<dbReference type="InterPro" id="IPR006438">
    <property type="entry name" value="HAD-SF_TIGR01548"/>
</dbReference>
<comment type="caution">
    <text evidence="1">The sequence shown here is derived from an EMBL/GenBank/DDBJ whole genome shotgun (WGS) entry which is preliminary data.</text>
</comment>
<organism evidence="1 2">
    <name type="scientific">Cylindrotheca closterium</name>
    <dbReference type="NCBI Taxonomy" id="2856"/>
    <lineage>
        <taxon>Eukaryota</taxon>
        <taxon>Sar</taxon>
        <taxon>Stramenopiles</taxon>
        <taxon>Ochrophyta</taxon>
        <taxon>Bacillariophyta</taxon>
        <taxon>Bacillariophyceae</taxon>
        <taxon>Bacillariophycidae</taxon>
        <taxon>Bacillariales</taxon>
        <taxon>Bacillariaceae</taxon>
        <taxon>Cylindrotheca</taxon>
    </lineage>
</organism>
<dbReference type="GO" id="GO:0006281">
    <property type="term" value="P:DNA repair"/>
    <property type="evidence" value="ECO:0007669"/>
    <property type="project" value="TreeGrafter"/>
</dbReference>
<dbReference type="InterPro" id="IPR036412">
    <property type="entry name" value="HAD-like_sf"/>
</dbReference>
<dbReference type="SFLD" id="SFLDG01129">
    <property type="entry name" value="C1.5:_HAD__Beta-PGM__Phosphata"/>
    <property type="match status" value="1"/>
</dbReference>
<dbReference type="NCBIfam" id="TIGR01509">
    <property type="entry name" value="HAD-SF-IA-v3"/>
    <property type="match status" value="1"/>
</dbReference>